<evidence type="ECO:0000256" key="13">
    <source>
        <dbReference type="SAM" id="Phobius"/>
    </source>
</evidence>
<dbReference type="Pfam" id="PF00398">
    <property type="entry name" value="RrnaAD"/>
    <property type="match status" value="1"/>
</dbReference>
<evidence type="ECO:0000256" key="12">
    <source>
        <dbReference type="RuleBase" id="RU362106"/>
    </source>
</evidence>
<dbReference type="InterPro" id="IPR001737">
    <property type="entry name" value="KsgA/Erm"/>
</dbReference>
<dbReference type="CDD" id="cd02440">
    <property type="entry name" value="AdoMet_MTases"/>
    <property type="match status" value="1"/>
</dbReference>
<feature type="binding site" evidence="11">
    <location>
        <position position="209"/>
    </location>
    <ligand>
        <name>S-adenosyl-L-methionine</name>
        <dbReference type="ChEBI" id="CHEBI:59789"/>
    </ligand>
</feature>
<dbReference type="GO" id="GO:0000179">
    <property type="term" value="F:rRNA (adenine-N6,N6-)-dimethyltransferase activity"/>
    <property type="evidence" value="ECO:0007669"/>
    <property type="project" value="UniProtKB-UniRule"/>
</dbReference>
<dbReference type="Pfam" id="PF09813">
    <property type="entry name" value="Coa3_cc"/>
    <property type="match status" value="1"/>
</dbReference>
<keyword evidence="16" id="KW-1185">Reference proteome</keyword>
<keyword evidence="13" id="KW-1133">Transmembrane helix</keyword>
<feature type="binding site" evidence="11">
    <location>
        <position position="179"/>
    </location>
    <ligand>
        <name>S-adenosyl-L-methionine</name>
        <dbReference type="ChEBI" id="CHEBI:59789"/>
    </ligand>
</feature>
<evidence type="ECO:0000256" key="5">
    <source>
        <dbReference type="ARBA" id="ARBA00022691"/>
    </source>
</evidence>
<protein>
    <recommendedName>
        <fullName evidence="12">rRNA adenine N(6)-methyltransferase</fullName>
        <ecNumber evidence="12">2.1.1.-</ecNumber>
    </recommendedName>
</protein>
<keyword evidence="4 11" id="KW-0808">Transferase</keyword>
<dbReference type="EC" id="2.1.1.-" evidence="12"/>
<dbReference type="PANTHER" id="PTHR11727:SF17">
    <property type="entry name" value="DIMETHYLADENOSINE TRANSFERASE 1, MITOCHONDRIAL"/>
    <property type="match status" value="1"/>
</dbReference>
<evidence type="ECO:0000256" key="10">
    <source>
        <dbReference type="ARBA" id="ARBA00023163"/>
    </source>
</evidence>
<reference evidence="15 16" key="1">
    <citation type="journal article" date="2024" name="BMC Genomics">
        <title>De novo assembly and annotation of Popillia japonica's genome with initial clues to its potential as an invasive pest.</title>
        <authorList>
            <person name="Cucini C."/>
            <person name="Boschi S."/>
            <person name="Funari R."/>
            <person name="Cardaioli E."/>
            <person name="Iannotti N."/>
            <person name="Marturano G."/>
            <person name="Paoli F."/>
            <person name="Bruttini M."/>
            <person name="Carapelli A."/>
            <person name="Frati F."/>
            <person name="Nardi F."/>
        </authorList>
    </citation>
    <scope>NUCLEOTIDE SEQUENCE [LARGE SCALE GENOMIC DNA]</scope>
    <source>
        <strain evidence="15">DMR45628</strain>
    </source>
</reference>
<evidence type="ECO:0000259" key="14">
    <source>
        <dbReference type="SMART" id="SM00650"/>
    </source>
</evidence>
<feature type="transmembrane region" description="Helical" evidence="13">
    <location>
        <begin position="52"/>
        <end position="71"/>
    </location>
</feature>
<evidence type="ECO:0000313" key="15">
    <source>
        <dbReference type="EMBL" id="KAK9696137.1"/>
    </source>
</evidence>
<organism evidence="15 16">
    <name type="scientific">Popillia japonica</name>
    <name type="common">Japanese beetle</name>
    <dbReference type="NCBI Taxonomy" id="7064"/>
    <lineage>
        <taxon>Eukaryota</taxon>
        <taxon>Metazoa</taxon>
        <taxon>Ecdysozoa</taxon>
        <taxon>Arthropoda</taxon>
        <taxon>Hexapoda</taxon>
        <taxon>Insecta</taxon>
        <taxon>Pterygota</taxon>
        <taxon>Neoptera</taxon>
        <taxon>Endopterygota</taxon>
        <taxon>Coleoptera</taxon>
        <taxon>Polyphaga</taxon>
        <taxon>Scarabaeiformia</taxon>
        <taxon>Scarabaeidae</taxon>
        <taxon>Rutelinae</taxon>
        <taxon>Popillia</taxon>
    </lineage>
</organism>
<evidence type="ECO:0000256" key="11">
    <source>
        <dbReference type="PROSITE-ProRule" id="PRU01026"/>
    </source>
</evidence>
<keyword evidence="13" id="KW-0812">Transmembrane</keyword>
<dbReference type="NCBIfam" id="TIGR00755">
    <property type="entry name" value="ksgA"/>
    <property type="match status" value="1"/>
</dbReference>
<dbReference type="PROSITE" id="PS51689">
    <property type="entry name" value="SAM_RNA_A_N6_MT"/>
    <property type="match status" value="1"/>
</dbReference>
<evidence type="ECO:0000256" key="3">
    <source>
        <dbReference type="ARBA" id="ARBA00022603"/>
    </source>
</evidence>
<dbReference type="Proteomes" id="UP001458880">
    <property type="component" value="Unassembled WGS sequence"/>
</dbReference>
<keyword evidence="5 11" id="KW-0949">S-adenosyl-L-methionine</keyword>
<keyword evidence="8" id="KW-0805">Transcription regulation</keyword>
<dbReference type="Gene3D" id="3.40.50.150">
    <property type="entry name" value="Vaccinia Virus protein VP39"/>
    <property type="match status" value="1"/>
</dbReference>
<dbReference type="SMART" id="SM00650">
    <property type="entry name" value="rADc"/>
    <property type="match status" value="1"/>
</dbReference>
<comment type="caution">
    <text evidence="15">The sequence shown here is derived from an EMBL/GenBank/DDBJ whole genome shotgun (WGS) entry which is preliminary data.</text>
</comment>
<dbReference type="InterPro" id="IPR023165">
    <property type="entry name" value="rRNA_Ade_diMease-like_C"/>
</dbReference>
<dbReference type="InterPro" id="IPR011530">
    <property type="entry name" value="rRNA_adenine_dimethylase"/>
</dbReference>
<evidence type="ECO:0000256" key="6">
    <source>
        <dbReference type="ARBA" id="ARBA00022884"/>
    </source>
</evidence>
<name>A0AAW1J0F5_POPJA</name>
<gene>
    <name evidence="15" type="ORF">QE152_g32091</name>
</gene>
<keyword evidence="6 11" id="KW-0694">RNA-binding</keyword>
<accession>A0AAW1J0F5</accession>
<dbReference type="PANTHER" id="PTHR11727">
    <property type="entry name" value="DIMETHYLADENOSINE TRANSFERASE"/>
    <property type="match status" value="1"/>
</dbReference>
<keyword evidence="2 12" id="KW-0698">rRNA processing</keyword>
<evidence type="ECO:0000313" key="16">
    <source>
        <dbReference type="Proteomes" id="UP001458880"/>
    </source>
</evidence>
<dbReference type="FunFam" id="3.40.50.150:FF:000109">
    <property type="entry name" value="rRNA adenine N(6)-methyltransferase"/>
    <property type="match status" value="1"/>
</dbReference>
<evidence type="ECO:0000256" key="4">
    <source>
        <dbReference type="ARBA" id="ARBA00022679"/>
    </source>
</evidence>
<dbReference type="GO" id="GO:0006391">
    <property type="term" value="P:transcription initiation at mitochondrial promoter"/>
    <property type="evidence" value="ECO:0007669"/>
    <property type="project" value="TreeGrafter"/>
</dbReference>
<comment type="similarity">
    <text evidence="11 12">Belongs to the class I-like SAM-binding methyltransferase superfamily. rRNA adenine N(6)-methyltransferase family.</text>
</comment>
<dbReference type="GO" id="GO:0003723">
    <property type="term" value="F:RNA binding"/>
    <property type="evidence" value="ECO:0007669"/>
    <property type="project" value="UniProtKB-UniRule"/>
</dbReference>
<dbReference type="SUPFAM" id="SSF53335">
    <property type="entry name" value="S-adenosyl-L-methionine-dependent methyltransferases"/>
    <property type="match status" value="1"/>
</dbReference>
<proteinExistence type="inferred from homology"/>
<dbReference type="GO" id="GO:0034246">
    <property type="term" value="F:mitochondrial transcription factor activity"/>
    <property type="evidence" value="ECO:0007669"/>
    <property type="project" value="TreeGrafter"/>
</dbReference>
<feature type="binding site" evidence="11">
    <location>
        <position position="102"/>
    </location>
    <ligand>
        <name>S-adenosyl-L-methionine</name>
        <dbReference type="ChEBI" id="CHEBI:59789"/>
    </ligand>
</feature>
<feature type="domain" description="Ribosomal RNA adenine methylase transferase N-terminal" evidence="14">
    <location>
        <begin position="109"/>
        <end position="302"/>
    </location>
</feature>
<keyword evidence="10" id="KW-0804">Transcription</keyword>
<comment type="subcellular location">
    <subcellularLocation>
        <location evidence="1">Mitochondrion</location>
    </subcellularLocation>
</comment>
<evidence type="ECO:0000256" key="7">
    <source>
        <dbReference type="ARBA" id="ARBA00022946"/>
    </source>
</evidence>
<keyword evidence="9" id="KW-0496">Mitochondrion</keyword>
<dbReference type="GO" id="GO:0005759">
    <property type="term" value="C:mitochondrial matrix"/>
    <property type="evidence" value="ECO:0007669"/>
    <property type="project" value="TreeGrafter"/>
</dbReference>
<feature type="binding site" evidence="11">
    <location>
        <position position="129"/>
    </location>
    <ligand>
        <name>S-adenosyl-L-methionine</name>
        <dbReference type="ChEBI" id="CHEBI:59789"/>
    </ligand>
</feature>
<evidence type="ECO:0000256" key="9">
    <source>
        <dbReference type="ARBA" id="ARBA00023128"/>
    </source>
</evidence>
<feature type="binding site" evidence="11">
    <location>
        <position position="151"/>
    </location>
    <ligand>
        <name>S-adenosyl-L-methionine</name>
        <dbReference type="ChEBI" id="CHEBI:59789"/>
    </ligand>
</feature>
<evidence type="ECO:0000256" key="1">
    <source>
        <dbReference type="ARBA" id="ARBA00004173"/>
    </source>
</evidence>
<keyword evidence="13" id="KW-0472">Membrane</keyword>
<keyword evidence="3 11" id="KW-0489">Methyltransferase</keyword>
<sequence length="430" mass="50316">MVVLIRHNLTFSTQILTKILKLIRTDLDFMRFIEKQNRERVEKLKRLRRNNLITAGLLGCGVFSIYFYSMFAVKQETFLDDFDEPVKTLEKQLRAIKQLSQNFLMDERITDKIVKTAGYIRNHYVCEVGPGPGGITRSIINRRPKKLVVVEKDNRFLPTLELLKESCEGHVNVEIEIGDILTYNFERGFSEIPKHNWYEAPPPLHIIGNLPFSVSTYLIIKWLKEISLKTSAWAYGRTPLTLTFQKEVAERIVAPVTDKQRCRLSLMCQTWCHVEHRFTIPGKAFVPKPDVDVGVVTFYPRKYPLVNLQFDVVEKLLRTIFNMRQKYSLRGVENLFPEDLKSLLGKRLFMLADVDYTARPFEITNEEFARLCYAYKGKRLFMLADVDYTARPFEITNEEFARLCYAYKALCKEYPIADYDYRASKHPVEL</sequence>
<evidence type="ECO:0000256" key="8">
    <source>
        <dbReference type="ARBA" id="ARBA00023015"/>
    </source>
</evidence>
<evidence type="ECO:0000256" key="2">
    <source>
        <dbReference type="ARBA" id="ARBA00022552"/>
    </source>
</evidence>
<dbReference type="Gene3D" id="1.10.8.100">
    <property type="entry name" value="Ribosomal RNA adenine dimethylase-like, domain 2"/>
    <property type="match status" value="2"/>
</dbReference>
<dbReference type="InterPro" id="IPR018628">
    <property type="entry name" value="Coa3_CC"/>
</dbReference>
<keyword evidence="7" id="KW-0809">Transit peptide</keyword>
<dbReference type="InterPro" id="IPR029063">
    <property type="entry name" value="SAM-dependent_MTases_sf"/>
</dbReference>
<feature type="binding site" evidence="11">
    <location>
        <position position="104"/>
    </location>
    <ligand>
        <name>S-adenosyl-L-methionine</name>
        <dbReference type="ChEBI" id="CHEBI:59789"/>
    </ligand>
</feature>
<dbReference type="InterPro" id="IPR020598">
    <property type="entry name" value="rRNA_Ade_methylase_Trfase_N"/>
</dbReference>
<dbReference type="AlphaFoldDB" id="A0AAW1J0F5"/>
<dbReference type="EMBL" id="JASPKY010000461">
    <property type="protein sequence ID" value="KAK9696137.1"/>
    <property type="molecule type" value="Genomic_DNA"/>
</dbReference>